<accession>A0A2K3LAP3</accession>
<organism evidence="1 2">
    <name type="scientific">Trifolium pratense</name>
    <name type="common">Red clover</name>
    <dbReference type="NCBI Taxonomy" id="57577"/>
    <lineage>
        <taxon>Eukaryota</taxon>
        <taxon>Viridiplantae</taxon>
        <taxon>Streptophyta</taxon>
        <taxon>Embryophyta</taxon>
        <taxon>Tracheophyta</taxon>
        <taxon>Spermatophyta</taxon>
        <taxon>Magnoliopsida</taxon>
        <taxon>eudicotyledons</taxon>
        <taxon>Gunneridae</taxon>
        <taxon>Pentapetalae</taxon>
        <taxon>rosids</taxon>
        <taxon>fabids</taxon>
        <taxon>Fabales</taxon>
        <taxon>Fabaceae</taxon>
        <taxon>Papilionoideae</taxon>
        <taxon>50 kb inversion clade</taxon>
        <taxon>NPAAA clade</taxon>
        <taxon>Hologalegina</taxon>
        <taxon>IRL clade</taxon>
        <taxon>Trifolieae</taxon>
        <taxon>Trifolium</taxon>
    </lineage>
</organism>
<comment type="caution">
    <text evidence="1">The sequence shown here is derived from an EMBL/GenBank/DDBJ whole genome shotgun (WGS) entry which is preliminary data.</text>
</comment>
<reference evidence="1 2" key="1">
    <citation type="journal article" date="2014" name="Am. J. Bot.">
        <title>Genome assembly and annotation for red clover (Trifolium pratense; Fabaceae).</title>
        <authorList>
            <person name="Istvanek J."/>
            <person name="Jaros M."/>
            <person name="Krenek A."/>
            <person name="Repkova J."/>
        </authorList>
    </citation>
    <scope>NUCLEOTIDE SEQUENCE [LARGE SCALE GENOMIC DNA]</scope>
    <source>
        <strain evidence="2">cv. Tatra</strain>
        <tissue evidence="1">Young leaves</tissue>
    </source>
</reference>
<dbReference type="AlphaFoldDB" id="A0A2K3LAP3"/>
<evidence type="ECO:0000313" key="1">
    <source>
        <dbReference type="EMBL" id="PNX75612.1"/>
    </source>
</evidence>
<dbReference type="EMBL" id="ASHM01029311">
    <property type="protein sequence ID" value="PNX75612.1"/>
    <property type="molecule type" value="Genomic_DNA"/>
</dbReference>
<dbReference type="Proteomes" id="UP000236291">
    <property type="component" value="Unassembled WGS sequence"/>
</dbReference>
<sequence>RVPPAATLFFLWLPQPPPSNISLPLPHITRVTTALLLSTRIAFPLITPTDPSKM</sequence>
<feature type="non-terminal residue" evidence="1">
    <location>
        <position position="1"/>
    </location>
</feature>
<proteinExistence type="predicted"/>
<protein>
    <submittedName>
        <fullName evidence="1">Uncharacterized protein</fullName>
    </submittedName>
</protein>
<gene>
    <name evidence="1" type="ORF">L195_g031551</name>
</gene>
<reference evidence="1 2" key="2">
    <citation type="journal article" date="2017" name="Front. Plant Sci.">
        <title>Gene Classification and Mining of Molecular Markers Useful in Red Clover (Trifolium pratense) Breeding.</title>
        <authorList>
            <person name="Istvanek J."/>
            <person name="Dluhosova J."/>
            <person name="Dluhos P."/>
            <person name="Patkova L."/>
            <person name="Nedelnik J."/>
            <person name="Repkova J."/>
        </authorList>
    </citation>
    <scope>NUCLEOTIDE SEQUENCE [LARGE SCALE GENOMIC DNA]</scope>
    <source>
        <strain evidence="2">cv. Tatra</strain>
        <tissue evidence="1">Young leaves</tissue>
    </source>
</reference>
<evidence type="ECO:0000313" key="2">
    <source>
        <dbReference type="Proteomes" id="UP000236291"/>
    </source>
</evidence>
<name>A0A2K3LAP3_TRIPR</name>